<dbReference type="EMBL" id="CH916370">
    <property type="protein sequence ID" value="EDV99991.1"/>
    <property type="molecule type" value="Genomic_DNA"/>
</dbReference>
<dbReference type="InParanoid" id="B4JK89"/>
<dbReference type="AlphaFoldDB" id="B4JK89"/>
<proteinExistence type="predicted"/>
<name>B4JK89_DROGR</name>
<gene>
    <name evidence="1" type="primary">Dgri\GH12094</name>
    <name evidence="1" type="ORF">Dgri_GH12094</name>
</gene>
<sequence>MHSLCSECLPFASPPALLLMKQQRAEHNLVFTPITAERMFAESRELKQCNRLPLT</sequence>
<keyword evidence="2" id="KW-1185">Reference proteome</keyword>
<evidence type="ECO:0000313" key="1">
    <source>
        <dbReference type="EMBL" id="EDV99991.1"/>
    </source>
</evidence>
<reference evidence="1 2" key="1">
    <citation type="journal article" date="2007" name="Nature">
        <title>Evolution of genes and genomes on the Drosophila phylogeny.</title>
        <authorList>
            <consortium name="Drosophila 12 Genomes Consortium"/>
            <person name="Clark A.G."/>
            <person name="Eisen M.B."/>
            <person name="Smith D.R."/>
            <person name="Bergman C.M."/>
            <person name="Oliver B."/>
            <person name="Markow T.A."/>
            <person name="Kaufman T.C."/>
            <person name="Kellis M."/>
            <person name="Gelbart W."/>
            <person name="Iyer V.N."/>
            <person name="Pollard D.A."/>
            <person name="Sackton T.B."/>
            <person name="Larracuente A.M."/>
            <person name="Singh N.D."/>
            <person name="Abad J.P."/>
            <person name="Abt D.N."/>
            <person name="Adryan B."/>
            <person name="Aguade M."/>
            <person name="Akashi H."/>
            <person name="Anderson W.W."/>
            <person name="Aquadro C.F."/>
            <person name="Ardell D.H."/>
            <person name="Arguello R."/>
            <person name="Artieri C.G."/>
            <person name="Barbash D.A."/>
            <person name="Barker D."/>
            <person name="Barsanti P."/>
            <person name="Batterham P."/>
            <person name="Batzoglou S."/>
            <person name="Begun D."/>
            <person name="Bhutkar A."/>
            <person name="Blanco E."/>
            <person name="Bosak S.A."/>
            <person name="Bradley R.K."/>
            <person name="Brand A.D."/>
            <person name="Brent M.R."/>
            <person name="Brooks A.N."/>
            <person name="Brown R.H."/>
            <person name="Butlin R.K."/>
            <person name="Caggese C."/>
            <person name="Calvi B.R."/>
            <person name="Bernardo de Carvalho A."/>
            <person name="Caspi A."/>
            <person name="Castrezana S."/>
            <person name="Celniker S.E."/>
            <person name="Chang J.L."/>
            <person name="Chapple C."/>
            <person name="Chatterji S."/>
            <person name="Chinwalla A."/>
            <person name="Civetta A."/>
            <person name="Clifton S.W."/>
            <person name="Comeron J.M."/>
            <person name="Costello J.C."/>
            <person name="Coyne J.A."/>
            <person name="Daub J."/>
            <person name="David R.G."/>
            <person name="Delcher A.L."/>
            <person name="Delehaunty K."/>
            <person name="Do C.B."/>
            <person name="Ebling H."/>
            <person name="Edwards K."/>
            <person name="Eickbush T."/>
            <person name="Evans J.D."/>
            <person name="Filipski A."/>
            <person name="Findeiss S."/>
            <person name="Freyhult E."/>
            <person name="Fulton L."/>
            <person name="Fulton R."/>
            <person name="Garcia A.C."/>
            <person name="Gardiner A."/>
            <person name="Garfield D.A."/>
            <person name="Garvin B.E."/>
            <person name="Gibson G."/>
            <person name="Gilbert D."/>
            <person name="Gnerre S."/>
            <person name="Godfrey J."/>
            <person name="Good R."/>
            <person name="Gotea V."/>
            <person name="Gravely B."/>
            <person name="Greenberg A.J."/>
            <person name="Griffiths-Jones S."/>
            <person name="Gross S."/>
            <person name="Guigo R."/>
            <person name="Gustafson E.A."/>
            <person name="Haerty W."/>
            <person name="Hahn M.W."/>
            <person name="Halligan D.L."/>
            <person name="Halpern A.L."/>
            <person name="Halter G.M."/>
            <person name="Han M.V."/>
            <person name="Heger A."/>
            <person name="Hillier L."/>
            <person name="Hinrichs A.S."/>
            <person name="Holmes I."/>
            <person name="Hoskins R.A."/>
            <person name="Hubisz M.J."/>
            <person name="Hultmark D."/>
            <person name="Huntley M.A."/>
            <person name="Jaffe D.B."/>
            <person name="Jagadeeshan S."/>
            <person name="Jeck W.R."/>
            <person name="Johnson J."/>
            <person name="Jones C.D."/>
            <person name="Jordan W.C."/>
            <person name="Karpen G.H."/>
            <person name="Kataoka E."/>
            <person name="Keightley P.D."/>
            <person name="Kheradpour P."/>
            <person name="Kirkness E.F."/>
            <person name="Koerich L.B."/>
            <person name="Kristiansen K."/>
            <person name="Kudrna D."/>
            <person name="Kulathinal R.J."/>
            <person name="Kumar S."/>
            <person name="Kwok R."/>
            <person name="Lander E."/>
            <person name="Langley C.H."/>
            <person name="Lapoint R."/>
            <person name="Lazzaro B.P."/>
            <person name="Lee S.J."/>
            <person name="Levesque L."/>
            <person name="Li R."/>
            <person name="Lin C.F."/>
            <person name="Lin M.F."/>
            <person name="Lindblad-Toh K."/>
            <person name="Llopart A."/>
            <person name="Long M."/>
            <person name="Low L."/>
            <person name="Lozovsky E."/>
            <person name="Lu J."/>
            <person name="Luo M."/>
            <person name="Machado C.A."/>
            <person name="Makalowski W."/>
            <person name="Marzo M."/>
            <person name="Matsuda M."/>
            <person name="Matzkin L."/>
            <person name="McAllister B."/>
            <person name="McBride C.S."/>
            <person name="McKernan B."/>
            <person name="McKernan K."/>
            <person name="Mendez-Lago M."/>
            <person name="Minx P."/>
            <person name="Mollenhauer M.U."/>
            <person name="Montooth K."/>
            <person name="Mount S.M."/>
            <person name="Mu X."/>
            <person name="Myers E."/>
            <person name="Negre B."/>
            <person name="Newfeld S."/>
            <person name="Nielsen R."/>
            <person name="Noor M.A."/>
            <person name="O'Grady P."/>
            <person name="Pachter L."/>
            <person name="Papaceit M."/>
            <person name="Parisi M.J."/>
            <person name="Parisi M."/>
            <person name="Parts L."/>
            <person name="Pedersen J.S."/>
            <person name="Pesole G."/>
            <person name="Phillippy A.M."/>
            <person name="Ponting C.P."/>
            <person name="Pop M."/>
            <person name="Porcelli D."/>
            <person name="Powell J.R."/>
            <person name="Prohaska S."/>
            <person name="Pruitt K."/>
            <person name="Puig M."/>
            <person name="Quesneville H."/>
            <person name="Ram K.R."/>
            <person name="Rand D."/>
            <person name="Rasmussen M.D."/>
            <person name="Reed L.K."/>
            <person name="Reenan R."/>
            <person name="Reily A."/>
            <person name="Remington K.A."/>
            <person name="Rieger T.T."/>
            <person name="Ritchie M.G."/>
            <person name="Robin C."/>
            <person name="Rogers Y.H."/>
            <person name="Rohde C."/>
            <person name="Rozas J."/>
            <person name="Rubenfield M.J."/>
            <person name="Ruiz A."/>
            <person name="Russo S."/>
            <person name="Salzberg S.L."/>
            <person name="Sanchez-Gracia A."/>
            <person name="Saranga D.J."/>
            <person name="Sato H."/>
            <person name="Schaeffer S.W."/>
            <person name="Schatz M.C."/>
            <person name="Schlenke T."/>
            <person name="Schwartz R."/>
            <person name="Segarra C."/>
            <person name="Singh R.S."/>
            <person name="Sirot L."/>
            <person name="Sirota M."/>
            <person name="Sisneros N.B."/>
            <person name="Smith C.D."/>
            <person name="Smith T.F."/>
            <person name="Spieth J."/>
            <person name="Stage D.E."/>
            <person name="Stark A."/>
            <person name="Stephan W."/>
            <person name="Strausberg R.L."/>
            <person name="Strempel S."/>
            <person name="Sturgill D."/>
            <person name="Sutton G."/>
            <person name="Sutton G.G."/>
            <person name="Tao W."/>
            <person name="Teichmann S."/>
            <person name="Tobari Y.N."/>
            <person name="Tomimura Y."/>
            <person name="Tsolas J.M."/>
            <person name="Valente V.L."/>
            <person name="Venter E."/>
            <person name="Venter J.C."/>
            <person name="Vicario S."/>
            <person name="Vieira F.G."/>
            <person name="Vilella A.J."/>
            <person name="Villasante A."/>
            <person name="Walenz B."/>
            <person name="Wang J."/>
            <person name="Wasserman M."/>
            <person name="Watts T."/>
            <person name="Wilson D."/>
            <person name="Wilson R.K."/>
            <person name="Wing R.A."/>
            <person name="Wolfner M.F."/>
            <person name="Wong A."/>
            <person name="Wong G.K."/>
            <person name="Wu C.I."/>
            <person name="Wu G."/>
            <person name="Yamamoto D."/>
            <person name="Yang H.P."/>
            <person name="Yang S.P."/>
            <person name="Yorke J.A."/>
            <person name="Yoshida K."/>
            <person name="Zdobnov E."/>
            <person name="Zhang P."/>
            <person name="Zhang Y."/>
            <person name="Zimin A.V."/>
            <person name="Baldwin J."/>
            <person name="Abdouelleil A."/>
            <person name="Abdulkadir J."/>
            <person name="Abebe A."/>
            <person name="Abera B."/>
            <person name="Abreu J."/>
            <person name="Acer S.C."/>
            <person name="Aftuck L."/>
            <person name="Alexander A."/>
            <person name="An P."/>
            <person name="Anderson E."/>
            <person name="Anderson S."/>
            <person name="Arachi H."/>
            <person name="Azer M."/>
            <person name="Bachantsang P."/>
            <person name="Barry A."/>
            <person name="Bayul T."/>
            <person name="Berlin A."/>
            <person name="Bessette D."/>
            <person name="Bloom T."/>
            <person name="Blye J."/>
            <person name="Boguslavskiy L."/>
            <person name="Bonnet C."/>
            <person name="Boukhgalter B."/>
            <person name="Bourzgui I."/>
            <person name="Brown A."/>
            <person name="Cahill P."/>
            <person name="Channer S."/>
            <person name="Cheshatsang Y."/>
            <person name="Chuda L."/>
            <person name="Citroen M."/>
            <person name="Collymore A."/>
            <person name="Cooke P."/>
            <person name="Costello M."/>
            <person name="D'Aco K."/>
            <person name="Daza R."/>
            <person name="De Haan G."/>
            <person name="DeGray S."/>
            <person name="DeMaso C."/>
            <person name="Dhargay N."/>
            <person name="Dooley K."/>
            <person name="Dooley E."/>
            <person name="Doricent M."/>
            <person name="Dorje P."/>
            <person name="Dorjee K."/>
            <person name="Dupes A."/>
            <person name="Elong R."/>
            <person name="Falk J."/>
            <person name="Farina A."/>
            <person name="Faro S."/>
            <person name="Ferguson D."/>
            <person name="Fisher S."/>
            <person name="Foley C.D."/>
            <person name="Franke A."/>
            <person name="Friedrich D."/>
            <person name="Gadbois L."/>
            <person name="Gearin G."/>
            <person name="Gearin C.R."/>
            <person name="Giannoukos G."/>
            <person name="Goode T."/>
            <person name="Graham J."/>
            <person name="Grandbois E."/>
            <person name="Grewal S."/>
            <person name="Gyaltsen K."/>
            <person name="Hafez N."/>
            <person name="Hagos B."/>
            <person name="Hall J."/>
            <person name="Henson C."/>
            <person name="Hollinger A."/>
            <person name="Honan T."/>
            <person name="Huard M.D."/>
            <person name="Hughes L."/>
            <person name="Hurhula B."/>
            <person name="Husby M.E."/>
            <person name="Kamat A."/>
            <person name="Kanga B."/>
            <person name="Kashin S."/>
            <person name="Khazanovich D."/>
            <person name="Kisner P."/>
            <person name="Lance K."/>
            <person name="Lara M."/>
            <person name="Lee W."/>
            <person name="Lennon N."/>
            <person name="Letendre F."/>
            <person name="LeVine R."/>
            <person name="Lipovsky A."/>
            <person name="Liu X."/>
            <person name="Liu J."/>
            <person name="Liu S."/>
            <person name="Lokyitsang T."/>
            <person name="Lokyitsang Y."/>
            <person name="Lubonja R."/>
            <person name="Lui A."/>
            <person name="MacDonald P."/>
            <person name="Magnisalis V."/>
            <person name="Maru K."/>
            <person name="Matthews C."/>
            <person name="McCusker W."/>
            <person name="McDonough S."/>
            <person name="Mehta T."/>
            <person name="Meldrim J."/>
            <person name="Meneus L."/>
            <person name="Mihai O."/>
            <person name="Mihalev A."/>
            <person name="Mihova T."/>
            <person name="Mittelman R."/>
            <person name="Mlenga V."/>
            <person name="Montmayeur A."/>
            <person name="Mulrain L."/>
            <person name="Navidi A."/>
            <person name="Naylor J."/>
            <person name="Negash T."/>
            <person name="Nguyen T."/>
            <person name="Nguyen N."/>
            <person name="Nicol R."/>
            <person name="Norbu C."/>
            <person name="Norbu N."/>
            <person name="Novod N."/>
            <person name="O'Neill B."/>
            <person name="Osman S."/>
            <person name="Markiewicz E."/>
            <person name="Oyono O.L."/>
            <person name="Patti C."/>
            <person name="Phunkhang P."/>
            <person name="Pierre F."/>
            <person name="Priest M."/>
            <person name="Raghuraman S."/>
            <person name="Rege F."/>
            <person name="Reyes R."/>
            <person name="Rise C."/>
            <person name="Rogov P."/>
            <person name="Ross K."/>
            <person name="Ryan E."/>
            <person name="Settipalli S."/>
            <person name="Shea T."/>
            <person name="Sherpa N."/>
            <person name="Shi L."/>
            <person name="Shih D."/>
            <person name="Sparrow T."/>
            <person name="Spaulding J."/>
            <person name="Stalker J."/>
            <person name="Stange-Thomann N."/>
            <person name="Stavropoulos S."/>
            <person name="Stone C."/>
            <person name="Strader C."/>
            <person name="Tesfaye S."/>
            <person name="Thomson T."/>
            <person name="Thoulutsang Y."/>
            <person name="Thoulutsang D."/>
            <person name="Topham K."/>
            <person name="Topping I."/>
            <person name="Tsamla T."/>
            <person name="Vassiliev H."/>
            <person name="Vo A."/>
            <person name="Wangchuk T."/>
            <person name="Wangdi T."/>
            <person name="Weiand M."/>
            <person name="Wilkinson J."/>
            <person name="Wilson A."/>
            <person name="Yadav S."/>
            <person name="Young G."/>
            <person name="Yu Q."/>
            <person name="Zembek L."/>
            <person name="Zhong D."/>
            <person name="Zimmer A."/>
            <person name="Zwirko Z."/>
            <person name="Jaffe D.B."/>
            <person name="Alvarez P."/>
            <person name="Brockman W."/>
            <person name="Butler J."/>
            <person name="Chin C."/>
            <person name="Gnerre S."/>
            <person name="Grabherr M."/>
            <person name="Kleber M."/>
            <person name="Mauceli E."/>
            <person name="MacCallum I."/>
        </authorList>
    </citation>
    <scope>NUCLEOTIDE SEQUENCE [LARGE SCALE GENOMIC DNA]</scope>
    <source>
        <strain evidence="2">Tucson 15287-2541.00</strain>
    </source>
</reference>
<accession>B4JK89</accession>
<evidence type="ECO:0000313" key="2">
    <source>
        <dbReference type="Proteomes" id="UP000001070"/>
    </source>
</evidence>
<protein>
    <submittedName>
        <fullName evidence="1">GH12094</fullName>
    </submittedName>
</protein>
<dbReference type="Proteomes" id="UP000001070">
    <property type="component" value="Unassembled WGS sequence"/>
</dbReference>
<organism evidence="2">
    <name type="scientific">Drosophila grimshawi</name>
    <name type="common">Hawaiian fruit fly</name>
    <name type="synonym">Idiomyia grimshawi</name>
    <dbReference type="NCBI Taxonomy" id="7222"/>
    <lineage>
        <taxon>Eukaryota</taxon>
        <taxon>Metazoa</taxon>
        <taxon>Ecdysozoa</taxon>
        <taxon>Arthropoda</taxon>
        <taxon>Hexapoda</taxon>
        <taxon>Insecta</taxon>
        <taxon>Pterygota</taxon>
        <taxon>Neoptera</taxon>
        <taxon>Endopterygota</taxon>
        <taxon>Diptera</taxon>
        <taxon>Brachycera</taxon>
        <taxon>Muscomorpha</taxon>
        <taxon>Ephydroidea</taxon>
        <taxon>Drosophilidae</taxon>
        <taxon>Drosophila</taxon>
        <taxon>Hawaiian Drosophila</taxon>
    </lineage>
</organism>
<dbReference type="HOGENOM" id="CLU_3034542_0_0_1"/>